<dbReference type="InterPro" id="IPR052348">
    <property type="entry name" value="Metallopeptidase_M50B"/>
</dbReference>
<keyword evidence="4" id="KW-1003">Cell membrane</keyword>
<dbReference type="CDD" id="cd06158">
    <property type="entry name" value="S2P-M50_like_1"/>
    <property type="match status" value="1"/>
</dbReference>
<keyword evidence="9" id="KW-0862">Zinc</keyword>
<evidence type="ECO:0000256" key="9">
    <source>
        <dbReference type="ARBA" id="ARBA00022833"/>
    </source>
</evidence>
<dbReference type="PANTHER" id="PTHR35864:SF1">
    <property type="entry name" value="ZINC METALLOPROTEASE YWHC-RELATED"/>
    <property type="match status" value="1"/>
</dbReference>
<evidence type="ECO:0000256" key="12">
    <source>
        <dbReference type="ARBA" id="ARBA00023136"/>
    </source>
</evidence>
<evidence type="ECO:0000256" key="4">
    <source>
        <dbReference type="ARBA" id="ARBA00022475"/>
    </source>
</evidence>
<comment type="similarity">
    <text evidence="3">Belongs to the peptidase M50B family.</text>
</comment>
<keyword evidence="6 14" id="KW-0812">Transmembrane</keyword>
<name>A0ABP9GRG7_9ACTN</name>
<keyword evidence="11" id="KW-0482">Metalloprotease</keyword>
<proteinExistence type="inferred from homology"/>
<protein>
    <submittedName>
        <fullName evidence="16">Site-2 protease family protein</fullName>
    </submittedName>
</protein>
<keyword evidence="17" id="KW-1185">Reference proteome</keyword>
<evidence type="ECO:0000313" key="16">
    <source>
        <dbReference type="EMBL" id="GAA4944371.1"/>
    </source>
</evidence>
<keyword evidence="7" id="KW-0479">Metal-binding</keyword>
<dbReference type="PANTHER" id="PTHR35864">
    <property type="entry name" value="ZINC METALLOPROTEASE MJ0611-RELATED"/>
    <property type="match status" value="1"/>
</dbReference>
<evidence type="ECO:0000256" key="14">
    <source>
        <dbReference type="SAM" id="Phobius"/>
    </source>
</evidence>
<evidence type="ECO:0000256" key="6">
    <source>
        <dbReference type="ARBA" id="ARBA00022692"/>
    </source>
</evidence>
<evidence type="ECO:0000256" key="8">
    <source>
        <dbReference type="ARBA" id="ARBA00022801"/>
    </source>
</evidence>
<feature type="domain" description="Peptidase M50" evidence="15">
    <location>
        <begin position="114"/>
        <end position="216"/>
    </location>
</feature>
<keyword evidence="10 14" id="KW-1133">Transmembrane helix</keyword>
<comment type="cofactor">
    <cofactor evidence="1">
        <name>Zn(2+)</name>
        <dbReference type="ChEBI" id="CHEBI:29105"/>
    </cofactor>
</comment>
<sequence>MPAPEPTDREEDAAPRPDAAAATTGGHGAPEEAAEGRDGGEAGAAGAEDADAGSPGSPAPATGRSAADLLPSPVFVLLLGIAGLAGWFSWTRAEVDWTGDDSRVYLPFVFILTGWIVSLVLHEYGHAALAYRFGDRALRGGGYLRLNPLRFRELFSSLLLPVAFLLLGGIGLPGPATYLDDAAVPSRARRSLVAAAGIAVNLVLAAAAAAAVAVLVPAGMFTDNWMLGGLMYLCYLNLTAAVLNLLPIPGLDGFGVVAPYLPGRIAERVRPWSLFGVIAVFAVLWVPQVNVEVPRAMTQVFAGLGMPQVDVGFGEVLLRFWAS</sequence>
<keyword evidence="12 14" id="KW-0472">Membrane</keyword>
<feature type="transmembrane region" description="Helical" evidence="14">
    <location>
        <begin position="108"/>
        <end position="133"/>
    </location>
</feature>
<organism evidence="16 17">
    <name type="scientific">Streptomonospora halophila</name>
    <dbReference type="NCBI Taxonomy" id="427369"/>
    <lineage>
        <taxon>Bacteria</taxon>
        <taxon>Bacillati</taxon>
        <taxon>Actinomycetota</taxon>
        <taxon>Actinomycetes</taxon>
        <taxon>Streptosporangiales</taxon>
        <taxon>Nocardiopsidaceae</taxon>
        <taxon>Streptomonospora</taxon>
    </lineage>
</organism>
<evidence type="ECO:0000256" key="7">
    <source>
        <dbReference type="ARBA" id="ARBA00022723"/>
    </source>
</evidence>
<feature type="transmembrane region" description="Helical" evidence="14">
    <location>
        <begin position="154"/>
        <end position="172"/>
    </location>
</feature>
<evidence type="ECO:0000256" key="5">
    <source>
        <dbReference type="ARBA" id="ARBA00022670"/>
    </source>
</evidence>
<evidence type="ECO:0000256" key="10">
    <source>
        <dbReference type="ARBA" id="ARBA00022989"/>
    </source>
</evidence>
<evidence type="ECO:0000256" key="11">
    <source>
        <dbReference type="ARBA" id="ARBA00023049"/>
    </source>
</evidence>
<dbReference type="RefSeq" id="WP_345557004.1">
    <property type="nucleotide sequence ID" value="NZ_BAABIK010000015.1"/>
</dbReference>
<dbReference type="InterPro" id="IPR044537">
    <property type="entry name" value="Rip2-like"/>
</dbReference>
<evidence type="ECO:0000256" key="3">
    <source>
        <dbReference type="ARBA" id="ARBA00007931"/>
    </source>
</evidence>
<accession>A0ABP9GRG7</accession>
<evidence type="ECO:0000259" key="15">
    <source>
        <dbReference type="Pfam" id="PF02163"/>
    </source>
</evidence>
<feature type="transmembrane region" description="Helical" evidence="14">
    <location>
        <begin position="269"/>
        <end position="287"/>
    </location>
</feature>
<reference evidence="17" key="1">
    <citation type="journal article" date="2019" name="Int. J. Syst. Evol. Microbiol.">
        <title>The Global Catalogue of Microorganisms (GCM) 10K type strain sequencing project: providing services to taxonomists for standard genome sequencing and annotation.</title>
        <authorList>
            <consortium name="The Broad Institute Genomics Platform"/>
            <consortium name="The Broad Institute Genome Sequencing Center for Infectious Disease"/>
            <person name="Wu L."/>
            <person name="Ma J."/>
        </authorList>
    </citation>
    <scope>NUCLEOTIDE SEQUENCE [LARGE SCALE GENOMIC DNA]</scope>
    <source>
        <strain evidence="17">JCM 18123</strain>
    </source>
</reference>
<evidence type="ECO:0000313" key="17">
    <source>
        <dbReference type="Proteomes" id="UP001499993"/>
    </source>
</evidence>
<keyword evidence="8" id="KW-0378">Hydrolase</keyword>
<dbReference type="GO" id="GO:0006508">
    <property type="term" value="P:proteolysis"/>
    <property type="evidence" value="ECO:0007669"/>
    <property type="project" value="UniProtKB-KW"/>
</dbReference>
<dbReference type="GO" id="GO:0008233">
    <property type="term" value="F:peptidase activity"/>
    <property type="evidence" value="ECO:0007669"/>
    <property type="project" value="UniProtKB-KW"/>
</dbReference>
<comment type="subcellular location">
    <subcellularLocation>
        <location evidence="2">Cell membrane</location>
        <topology evidence="2">Multi-pass membrane protein</topology>
    </subcellularLocation>
</comment>
<dbReference type="Pfam" id="PF02163">
    <property type="entry name" value="Peptidase_M50"/>
    <property type="match status" value="1"/>
</dbReference>
<feature type="transmembrane region" description="Helical" evidence="14">
    <location>
        <begin position="230"/>
        <end position="249"/>
    </location>
</feature>
<comment type="caution">
    <text evidence="16">The sequence shown here is derived from an EMBL/GenBank/DDBJ whole genome shotgun (WGS) entry which is preliminary data.</text>
</comment>
<feature type="transmembrane region" description="Helical" evidence="14">
    <location>
        <begin position="69"/>
        <end position="88"/>
    </location>
</feature>
<evidence type="ECO:0000256" key="2">
    <source>
        <dbReference type="ARBA" id="ARBA00004651"/>
    </source>
</evidence>
<feature type="transmembrane region" description="Helical" evidence="14">
    <location>
        <begin position="192"/>
        <end position="218"/>
    </location>
</feature>
<dbReference type="Proteomes" id="UP001499993">
    <property type="component" value="Unassembled WGS sequence"/>
</dbReference>
<dbReference type="InterPro" id="IPR008915">
    <property type="entry name" value="Peptidase_M50"/>
</dbReference>
<gene>
    <name evidence="16" type="ORF">GCM10023224_29200</name>
</gene>
<feature type="compositionally biased region" description="Low complexity" evidence="13">
    <location>
        <begin position="44"/>
        <end position="64"/>
    </location>
</feature>
<keyword evidence="5 16" id="KW-0645">Protease</keyword>
<feature type="region of interest" description="Disordered" evidence="13">
    <location>
        <begin position="1"/>
        <end position="64"/>
    </location>
</feature>
<evidence type="ECO:0000256" key="1">
    <source>
        <dbReference type="ARBA" id="ARBA00001947"/>
    </source>
</evidence>
<dbReference type="EMBL" id="BAABIK010000015">
    <property type="protein sequence ID" value="GAA4944371.1"/>
    <property type="molecule type" value="Genomic_DNA"/>
</dbReference>
<evidence type="ECO:0000256" key="13">
    <source>
        <dbReference type="SAM" id="MobiDB-lite"/>
    </source>
</evidence>